<evidence type="ECO:0000259" key="8">
    <source>
        <dbReference type="PROSITE" id="PS50067"/>
    </source>
</evidence>
<dbReference type="InterPro" id="IPR019821">
    <property type="entry name" value="Kinesin_motor_CS"/>
</dbReference>
<name>A0AAQ4FJX9_AMBAM</name>
<evidence type="ECO:0000256" key="2">
    <source>
        <dbReference type="ARBA" id="ARBA00022490"/>
    </source>
</evidence>
<keyword evidence="6" id="KW-0206">Cytoskeleton</keyword>
<dbReference type="PRINTS" id="PR00380">
    <property type="entry name" value="KINESINHEAVY"/>
</dbReference>
<dbReference type="InterPro" id="IPR027417">
    <property type="entry name" value="P-loop_NTPase"/>
</dbReference>
<dbReference type="PROSITE" id="PS50067">
    <property type="entry name" value="KINESIN_MOTOR_2"/>
    <property type="match status" value="1"/>
</dbReference>
<dbReference type="InterPro" id="IPR001752">
    <property type="entry name" value="Kinesin_motor_dom"/>
</dbReference>
<dbReference type="SMART" id="SM00129">
    <property type="entry name" value="KISc"/>
    <property type="match status" value="1"/>
</dbReference>
<dbReference type="PANTHER" id="PTHR47969">
    <property type="entry name" value="CHROMOSOME-ASSOCIATED KINESIN KIF4A-RELATED"/>
    <property type="match status" value="1"/>
</dbReference>
<proteinExistence type="inferred from homology"/>
<evidence type="ECO:0000256" key="7">
    <source>
        <dbReference type="PROSITE-ProRule" id="PRU00283"/>
    </source>
</evidence>
<dbReference type="InterPro" id="IPR036961">
    <property type="entry name" value="Kinesin_motor_dom_sf"/>
</dbReference>
<keyword evidence="10" id="KW-1185">Reference proteome</keyword>
<evidence type="ECO:0000256" key="6">
    <source>
        <dbReference type="ARBA" id="ARBA00023212"/>
    </source>
</evidence>
<comment type="subcellular location">
    <subcellularLocation>
        <location evidence="1">Cytoplasm</location>
        <location evidence="1">Cytoskeleton</location>
    </subcellularLocation>
</comment>
<keyword evidence="3" id="KW-0547">Nucleotide-binding</keyword>
<evidence type="ECO:0000256" key="4">
    <source>
        <dbReference type="ARBA" id="ARBA00022840"/>
    </source>
</evidence>
<evidence type="ECO:0000256" key="1">
    <source>
        <dbReference type="ARBA" id="ARBA00004245"/>
    </source>
</evidence>
<dbReference type="PROSITE" id="PS00411">
    <property type="entry name" value="KINESIN_MOTOR_1"/>
    <property type="match status" value="1"/>
</dbReference>
<keyword evidence="2" id="KW-0963">Cytoplasm</keyword>
<dbReference type="GO" id="GO:0003777">
    <property type="term" value="F:microtubule motor activity"/>
    <property type="evidence" value="ECO:0007669"/>
    <property type="project" value="InterPro"/>
</dbReference>
<dbReference type="GO" id="GO:0005875">
    <property type="term" value="C:microtubule associated complex"/>
    <property type="evidence" value="ECO:0007669"/>
    <property type="project" value="TreeGrafter"/>
</dbReference>
<dbReference type="SUPFAM" id="SSF52540">
    <property type="entry name" value="P-loop containing nucleoside triphosphate hydrolases"/>
    <property type="match status" value="1"/>
</dbReference>
<keyword evidence="4" id="KW-0067">ATP-binding</keyword>
<evidence type="ECO:0000313" key="10">
    <source>
        <dbReference type="Proteomes" id="UP001321473"/>
    </source>
</evidence>
<keyword evidence="5" id="KW-0175">Coiled coil</keyword>
<evidence type="ECO:0000313" key="9">
    <source>
        <dbReference type="EMBL" id="KAK8787053.1"/>
    </source>
</evidence>
<gene>
    <name evidence="9" type="ORF">V5799_023170</name>
</gene>
<dbReference type="Proteomes" id="UP001321473">
    <property type="component" value="Unassembled WGS sequence"/>
</dbReference>
<dbReference type="GO" id="GO:0008017">
    <property type="term" value="F:microtubule binding"/>
    <property type="evidence" value="ECO:0007669"/>
    <property type="project" value="InterPro"/>
</dbReference>
<sequence>MKPLKALKALNTVKRISTIAAKAATLAIGDIFKHIAATSGKSFLVRVSFLEIYQEEIFDLLSNSKRREPLAIRDDKTGTVKVTNLTEHKVATADETVSLVGIGSASRITAATKMNICSSRSHAILTLTVEQQNESGGATTVAKMNFVDLAGSERAGKTKAVGERFKEGIKINHGLLSPGNVVSSLSERKFHVPYRNSKLTRLLLIERLINGHPSPVVANTVLCACVLIPPT</sequence>
<comment type="caution">
    <text evidence="9">The sequence shown here is derived from an EMBL/GenBank/DDBJ whole genome shotgun (WGS) entry which is preliminary data.</text>
</comment>
<evidence type="ECO:0000256" key="3">
    <source>
        <dbReference type="ARBA" id="ARBA00022741"/>
    </source>
</evidence>
<reference evidence="9 10" key="1">
    <citation type="journal article" date="2023" name="Arcadia Sci">
        <title>De novo assembly of a long-read Amblyomma americanum tick genome.</title>
        <authorList>
            <person name="Chou S."/>
            <person name="Poskanzer K.E."/>
            <person name="Rollins M."/>
            <person name="Thuy-Boun P.S."/>
        </authorList>
    </citation>
    <scope>NUCLEOTIDE SEQUENCE [LARGE SCALE GENOMIC DNA]</scope>
    <source>
        <strain evidence="9">F_SG_1</strain>
        <tissue evidence="9">Salivary glands</tissue>
    </source>
</reference>
<dbReference type="Gene3D" id="3.40.850.10">
    <property type="entry name" value="Kinesin motor domain"/>
    <property type="match status" value="1"/>
</dbReference>
<organism evidence="9 10">
    <name type="scientific">Amblyomma americanum</name>
    <name type="common">Lone star tick</name>
    <dbReference type="NCBI Taxonomy" id="6943"/>
    <lineage>
        <taxon>Eukaryota</taxon>
        <taxon>Metazoa</taxon>
        <taxon>Ecdysozoa</taxon>
        <taxon>Arthropoda</taxon>
        <taxon>Chelicerata</taxon>
        <taxon>Arachnida</taxon>
        <taxon>Acari</taxon>
        <taxon>Parasitiformes</taxon>
        <taxon>Ixodida</taxon>
        <taxon>Ixodoidea</taxon>
        <taxon>Ixodidae</taxon>
        <taxon>Amblyomminae</taxon>
        <taxon>Amblyomma</taxon>
    </lineage>
</organism>
<comment type="similarity">
    <text evidence="7">Belongs to the TRAFAC class myosin-kinesin ATPase superfamily. Kinesin family.</text>
</comment>
<dbReference type="GO" id="GO:0007052">
    <property type="term" value="P:mitotic spindle organization"/>
    <property type="evidence" value="ECO:0007669"/>
    <property type="project" value="TreeGrafter"/>
</dbReference>
<accession>A0AAQ4FJX9</accession>
<evidence type="ECO:0000256" key="5">
    <source>
        <dbReference type="ARBA" id="ARBA00023054"/>
    </source>
</evidence>
<dbReference type="AlphaFoldDB" id="A0AAQ4FJX9"/>
<comment type="caution">
    <text evidence="7">Lacks conserved residue(s) required for the propagation of feature annotation.</text>
</comment>
<protein>
    <recommendedName>
        <fullName evidence="8">Kinesin motor domain-containing protein</fullName>
    </recommendedName>
</protein>
<dbReference type="GO" id="GO:0051231">
    <property type="term" value="P:spindle elongation"/>
    <property type="evidence" value="ECO:0007669"/>
    <property type="project" value="TreeGrafter"/>
</dbReference>
<dbReference type="InterPro" id="IPR027640">
    <property type="entry name" value="Kinesin-like_fam"/>
</dbReference>
<dbReference type="PANTHER" id="PTHR47969:SF15">
    <property type="entry name" value="CHROMOSOME-ASSOCIATED KINESIN KIF4A-RELATED"/>
    <property type="match status" value="1"/>
</dbReference>
<dbReference type="Pfam" id="PF00225">
    <property type="entry name" value="Kinesin"/>
    <property type="match status" value="1"/>
</dbReference>
<dbReference type="EMBL" id="JARKHS020002176">
    <property type="protein sequence ID" value="KAK8787053.1"/>
    <property type="molecule type" value="Genomic_DNA"/>
</dbReference>
<dbReference type="GO" id="GO:0005524">
    <property type="term" value="F:ATP binding"/>
    <property type="evidence" value="ECO:0007669"/>
    <property type="project" value="UniProtKB-KW"/>
</dbReference>
<dbReference type="GO" id="GO:0007018">
    <property type="term" value="P:microtubule-based movement"/>
    <property type="evidence" value="ECO:0007669"/>
    <property type="project" value="InterPro"/>
</dbReference>
<feature type="domain" description="Kinesin motor" evidence="8">
    <location>
        <begin position="1"/>
        <end position="231"/>
    </location>
</feature>